<proteinExistence type="predicted"/>
<dbReference type="RefSeq" id="WP_339967971.1">
    <property type="nucleotide sequence ID" value="NZ_JBBHJY010000007.1"/>
</dbReference>
<dbReference type="InterPro" id="IPR040079">
    <property type="entry name" value="Glutathione_S-Trfase"/>
</dbReference>
<dbReference type="Pfam" id="PF13417">
    <property type="entry name" value="GST_N_3"/>
    <property type="match status" value="1"/>
</dbReference>
<dbReference type="Proteomes" id="UP001379235">
    <property type="component" value="Unassembled WGS sequence"/>
</dbReference>
<name>A0ABU8SAV6_9SPHN</name>
<evidence type="ECO:0000313" key="3">
    <source>
        <dbReference type="EMBL" id="MEJ6011096.1"/>
    </source>
</evidence>
<evidence type="ECO:0000313" key="4">
    <source>
        <dbReference type="Proteomes" id="UP001379235"/>
    </source>
</evidence>
<dbReference type="PROSITE" id="PS50404">
    <property type="entry name" value="GST_NTER"/>
    <property type="match status" value="1"/>
</dbReference>
<feature type="domain" description="GST N-terminal" evidence="1">
    <location>
        <begin position="1"/>
        <end position="81"/>
    </location>
</feature>
<dbReference type="Gene3D" id="3.40.30.10">
    <property type="entry name" value="Glutaredoxin"/>
    <property type="match status" value="1"/>
</dbReference>
<dbReference type="InterPro" id="IPR036282">
    <property type="entry name" value="Glutathione-S-Trfase_C_sf"/>
</dbReference>
<dbReference type="EMBL" id="JBBHJY010000007">
    <property type="protein sequence ID" value="MEJ6011096.1"/>
    <property type="molecule type" value="Genomic_DNA"/>
</dbReference>
<comment type="caution">
    <text evidence="3">The sequence shown here is derived from an EMBL/GenBank/DDBJ whole genome shotgun (WGS) entry which is preliminary data.</text>
</comment>
<dbReference type="SUPFAM" id="SSF52833">
    <property type="entry name" value="Thioredoxin-like"/>
    <property type="match status" value="1"/>
</dbReference>
<dbReference type="SFLD" id="SFLDG00358">
    <property type="entry name" value="Main_(cytGST)"/>
    <property type="match status" value="1"/>
</dbReference>
<evidence type="ECO:0000259" key="1">
    <source>
        <dbReference type="PROSITE" id="PS50404"/>
    </source>
</evidence>
<organism evidence="3 4">
    <name type="scientific">Novosphingobium aquae</name>
    <dbReference type="NCBI Taxonomy" id="3133435"/>
    <lineage>
        <taxon>Bacteria</taxon>
        <taxon>Pseudomonadati</taxon>
        <taxon>Pseudomonadota</taxon>
        <taxon>Alphaproteobacteria</taxon>
        <taxon>Sphingomonadales</taxon>
        <taxon>Sphingomonadaceae</taxon>
        <taxon>Novosphingobium</taxon>
    </lineage>
</organism>
<gene>
    <name evidence="3" type="ORF">WG900_14325</name>
</gene>
<protein>
    <submittedName>
        <fullName evidence="3">Glutathione S-transferase family protein</fullName>
    </submittedName>
</protein>
<dbReference type="InterPro" id="IPR010987">
    <property type="entry name" value="Glutathione-S-Trfase_C-like"/>
</dbReference>
<sequence>MITLHHLNNSRSQKIVWLLEELELSYELVSYQRDPVTLMGPPAIKALHPLGKSPVLDEDGCLISESGAITQYLLSRYGEGRLAPDPAGPSQMRFLECLYFAVSAGMNPVMFKVYARAFNLVDEPIDLAATAELEQALGYIDTLLGDQTWLMGDLFTAADIQMSFIPELAKAVGAFSGHPTITAWQQRLYARPAFHRAIARGGAYDFAQPI</sequence>
<dbReference type="InterPro" id="IPR036249">
    <property type="entry name" value="Thioredoxin-like_sf"/>
</dbReference>
<evidence type="ECO:0000259" key="2">
    <source>
        <dbReference type="PROSITE" id="PS50405"/>
    </source>
</evidence>
<dbReference type="SFLD" id="SFLDG01150">
    <property type="entry name" value="Main.1:_Beta-like"/>
    <property type="match status" value="1"/>
</dbReference>
<dbReference type="Gene3D" id="1.20.1050.10">
    <property type="match status" value="1"/>
</dbReference>
<feature type="domain" description="GST C-terminal" evidence="2">
    <location>
        <begin position="88"/>
        <end position="210"/>
    </location>
</feature>
<accession>A0ABU8SAV6</accession>
<dbReference type="CDD" id="cd03046">
    <property type="entry name" value="GST_N_GTT1_like"/>
    <property type="match status" value="1"/>
</dbReference>
<dbReference type="InterPro" id="IPR004046">
    <property type="entry name" value="GST_C"/>
</dbReference>
<dbReference type="SFLD" id="SFLDS00019">
    <property type="entry name" value="Glutathione_Transferase_(cytos"/>
    <property type="match status" value="1"/>
</dbReference>
<dbReference type="SUPFAM" id="SSF47616">
    <property type="entry name" value="GST C-terminal domain-like"/>
    <property type="match status" value="1"/>
</dbReference>
<dbReference type="PANTHER" id="PTHR44051">
    <property type="entry name" value="GLUTATHIONE S-TRANSFERASE-RELATED"/>
    <property type="match status" value="1"/>
</dbReference>
<keyword evidence="4" id="KW-1185">Reference proteome</keyword>
<dbReference type="Pfam" id="PF00043">
    <property type="entry name" value="GST_C"/>
    <property type="match status" value="1"/>
</dbReference>
<reference evidence="3 4" key="1">
    <citation type="submission" date="2024-03" db="EMBL/GenBank/DDBJ databases">
        <authorList>
            <person name="Jo J.-H."/>
        </authorList>
    </citation>
    <scope>NUCLEOTIDE SEQUENCE [LARGE SCALE GENOMIC DNA]</scope>
    <source>
        <strain evidence="3 4">AS3R-12</strain>
    </source>
</reference>
<dbReference type="PANTHER" id="PTHR44051:SF9">
    <property type="entry name" value="GLUTATHIONE S-TRANSFERASE 1"/>
    <property type="match status" value="1"/>
</dbReference>
<dbReference type="InterPro" id="IPR004045">
    <property type="entry name" value="Glutathione_S-Trfase_N"/>
</dbReference>
<dbReference type="PROSITE" id="PS50405">
    <property type="entry name" value="GST_CTER"/>
    <property type="match status" value="1"/>
</dbReference>